<protein>
    <recommendedName>
        <fullName evidence="4">Anti-sigma factor antagonist</fullName>
    </recommendedName>
</protein>
<dbReference type="CDD" id="cd07043">
    <property type="entry name" value="STAS_anti-anti-sigma_factors"/>
    <property type="match status" value="1"/>
</dbReference>
<reference evidence="6 7" key="1">
    <citation type="submission" date="2019-03" db="EMBL/GenBank/DDBJ databases">
        <title>Genomic Encyclopedia of Type Strains, Phase IV (KMG-IV): sequencing the most valuable type-strain genomes for metagenomic binning, comparative biology and taxonomic classification.</title>
        <authorList>
            <person name="Goeker M."/>
        </authorList>
    </citation>
    <scope>NUCLEOTIDE SEQUENCE [LARGE SCALE GENOMIC DNA]</scope>
    <source>
        <strain evidence="6 7">DSM 28697</strain>
    </source>
</reference>
<evidence type="ECO:0000256" key="2">
    <source>
        <dbReference type="ARBA" id="ARBA00022553"/>
    </source>
</evidence>
<dbReference type="AlphaFoldDB" id="A0A4R6TSU3"/>
<evidence type="ECO:0000256" key="4">
    <source>
        <dbReference type="RuleBase" id="RU003749"/>
    </source>
</evidence>
<dbReference type="InterPro" id="IPR036513">
    <property type="entry name" value="STAS_dom_sf"/>
</dbReference>
<organism evidence="6 7">
    <name type="scientific">Aureibacillus halotolerans</name>
    <dbReference type="NCBI Taxonomy" id="1508390"/>
    <lineage>
        <taxon>Bacteria</taxon>
        <taxon>Bacillati</taxon>
        <taxon>Bacillota</taxon>
        <taxon>Bacilli</taxon>
        <taxon>Bacillales</taxon>
        <taxon>Bacillaceae</taxon>
        <taxon>Aureibacillus</taxon>
    </lineage>
</organism>
<dbReference type="PROSITE" id="PS50801">
    <property type="entry name" value="STAS"/>
    <property type="match status" value="1"/>
</dbReference>
<dbReference type="PANTHER" id="PTHR33495:SF9">
    <property type="entry name" value="ANTI-SIGMA-B FACTOR ANTAGONIST"/>
    <property type="match status" value="1"/>
</dbReference>
<dbReference type="Pfam" id="PF01740">
    <property type="entry name" value="STAS"/>
    <property type="match status" value="1"/>
</dbReference>
<evidence type="ECO:0000256" key="1">
    <source>
        <dbReference type="ARBA" id="ARBA00009013"/>
    </source>
</evidence>
<dbReference type="SUPFAM" id="SSF52091">
    <property type="entry name" value="SpoIIaa-like"/>
    <property type="match status" value="1"/>
</dbReference>
<accession>A0A4R6TSU3</accession>
<comment type="caution">
    <text evidence="6">The sequence shown here is derived from an EMBL/GenBank/DDBJ whole genome shotgun (WGS) entry which is preliminary data.</text>
</comment>
<dbReference type="NCBIfam" id="TIGR00377">
    <property type="entry name" value="ant_ant_sig"/>
    <property type="match status" value="1"/>
</dbReference>
<evidence type="ECO:0000313" key="7">
    <source>
        <dbReference type="Proteomes" id="UP000295632"/>
    </source>
</evidence>
<sequence length="110" mass="12052">MNLTIDQNTTQSTHLVRLTGEVDAFTAPKLREALLPLTEQEGAEVIVDLTDVSYMDSTGLGVFIGALKSAKKNNGNIKLTGMNKRVERLFTITGLTEVLEIDNSMRGELQ</sequence>
<dbReference type="EMBL" id="SNYJ01000016">
    <property type="protein sequence ID" value="TDQ36718.1"/>
    <property type="molecule type" value="Genomic_DNA"/>
</dbReference>
<comment type="similarity">
    <text evidence="1 4">Belongs to the anti-sigma-factor antagonist family.</text>
</comment>
<name>A0A4R6TSU3_9BACI</name>
<keyword evidence="2" id="KW-0597">Phosphoprotein</keyword>
<comment type="function">
    <text evidence="3">Positive regulator of sigma-B activity. Non-phosphorylated RsbV binds to RsbW, preventing its association with sigma-B. When phosphorylated, releases RsbW, which is then free to complex with and inactivate sigma-B.</text>
</comment>
<dbReference type="InterPro" id="IPR003658">
    <property type="entry name" value="Anti-sigma_ant"/>
</dbReference>
<gene>
    <name evidence="6" type="ORF">EV213_11616</name>
</gene>
<dbReference type="Proteomes" id="UP000295632">
    <property type="component" value="Unassembled WGS sequence"/>
</dbReference>
<dbReference type="OrthoDB" id="9793697at2"/>
<dbReference type="PANTHER" id="PTHR33495">
    <property type="entry name" value="ANTI-SIGMA FACTOR ANTAGONIST TM_1081-RELATED-RELATED"/>
    <property type="match status" value="1"/>
</dbReference>
<evidence type="ECO:0000256" key="3">
    <source>
        <dbReference type="ARBA" id="ARBA00024670"/>
    </source>
</evidence>
<evidence type="ECO:0000259" key="5">
    <source>
        <dbReference type="PROSITE" id="PS50801"/>
    </source>
</evidence>
<dbReference type="GO" id="GO:0043856">
    <property type="term" value="F:anti-sigma factor antagonist activity"/>
    <property type="evidence" value="ECO:0007669"/>
    <property type="project" value="InterPro"/>
</dbReference>
<keyword evidence="7" id="KW-1185">Reference proteome</keyword>
<dbReference type="RefSeq" id="WP_133581513.1">
    <property type="nucleotide sequence ID" value="NZ_SNYJ01000016.1"/>
</dbReference>
<proteinExistence type="inferred from homology"/>
<feature type="domain" description="STAS" evidence="5">
    <location>
        <begin position="3"/>
        <end position="110"/>
    </location>
</feature>
<dbReference type="Gene3D" id="3.30.750.24">
    <property type="entry name" value="STAS domain"/>
    <property type="match status" value="1"/>
</dbReference>
<dbReference type="InterPro" id="IPR002645">
    <property type="entry name" value="STAS_dom"/>
</dbReference>
<evidence type="ECO:0000313" key="6">
    <source>
        <dbReference type="EMBL" id="TDQ36718.1"/>
    </source>
</evidence>